<evidence type="ECO:0000256" key="1">
    <source>
        <dbReference type="SAM" id="MobiDB-lite"/>
    </source>
</evidence>
<sequence>MRRIAVRVAIARAVSCMLGACVLGTGATLLASSAAHAQRVITDDEAGRLTLDALTAPPPPVRHIAYHRAFHASYGVPAAHAHAYRMATRPRAIVRTVAYHPHVAASGRHGASRAGGHWGAASHGGHHRT</sequence>
<proteinExistence type="predicted"/>
<accession>A0ABZ3D7E9</accession>
<dbReference type="EMBL" id="CP152276">
    <property type="protein sequence ID" value="XAE43361.1"/>
    <property type="molecule type" value="Genomic_DNA"/>
</dbReference>
<feature type="signal peptide" evidence="2">
    <location>
        <begin position="1"/>
        <end position="37"/>
    </location>
</feature>
<name>A0ABZ3D7E9_9PROT</name>
<keyword evidence="2" id="KW-0732">Signal</keyword>
<evidence type="ECO:0000313" key="4">
    <source>
        <dbReference type="Proteomes" id="UP001449795"/>
    </source>
</evidence>
<keyword evidence="4" id="KW-1185">Reference proteome</keyword>
<dbReference type="Proteomes" id="UP001449795">
    <property type="component" value="Chromosome"/>
</dbReference>
<protein>
    <submittedName>
        <fullName evidence="3">Uncharacterized protein</fullName>
    </submittedName>
</protein>
<evidence type="ECO:0000256" key="2">
    <source>
        <dbReference type="SAM" id="SignalP"/>
    </source>
</evidence>
<reference evidence="3 4" key="1">
    <citation type="submission" date="2024-04" db="EMBL/GenBank/DDBJ databases">
        <title>Complete genome sequence of Nguyenibacter vanlangesis HBCM-1154, a strain capable of nitrogen fixation, IAA production, and phosphorus solubilization isolated from sugarcane soil.</title>
        <authorList>
            <person name="MY HANH P."/>
        </authorList>
    </citation>
    <scope>NUCLEOTIDE SEQUENCE [LARGE SCALE GENOMIC DNA]</scope>
    <source>
        <strain evidence="3 4">HBCM 1154</strain>
    </source>
</reference>
<feature type="compositionally biased region" description="Low complexity" evidence="1">
    <location>
        <begin position="106"/>
        <end position="123"/>
    </location>
</feature>
<dbReference type="RefSeq" id="WP_342628840.1">
    <property type="nucleotide sequence ID" value="NZ_CP152276.1"/>
</dbReference>
<feature type="chain" id="PRO_5045624727" evidence="2">
    <location>
        <begin position="38"/>
        <end position="129"/>
    </location>
</feature>
<evidence type="ECO:0000313" key="3">
    <source>
        <dbReference type="EMBL" id="XAE43361.1"/>
    </source>
</evidence>
<gene>
    <name evidence="3" type="ORF">AAC691_02560</name>
</gene>
<feature type="region of interest" description="Disordered" evidence="1">
    <location>
        <begin position="106"/>
        <end position="129"/>
    </location>
</feature>
<organism evidence="3 4">
    <name type="scientific">Nguyenibacter vanlangensis</name>
    <dbReference type="NCBI Taxonomy" id="1216886"/>
    <lineage>
        <taxon>Bacteria</taxon>
        <taxon>Pseudomonadati</taxon>
        <taxon>Pseudomonadota</taxon>
        <taxon>Alphaproteobacteria</taxon>
        <taxon>Acetobacterales</taxon>
        <taxon>Acetobacteraceae</taxon>
        <taxon>Nguyenibacter</taxon>
    </lineage>
</organism>